<evidence type="ECO:0000313" key="2">
    <source>
        <dbReference type="Proteomes" id="UP000030645"/>
    </source>
</evidence>
<name>W9SBS0_9ROSA</name>
<dbReference type="EMBL" id="KE345280">
    <property type="protein sequence ID" value="EXB97681.1"/>
    <property type="molecule type" value="Genomic_DNA"/>
</dbReference>
<dbReference type="AlphaFoldDB" id="W9SBS0"/>
<dbReference type="Proteomes" id="UP000030645">
    <property type="component" value="Unassembled WGS sequence"/>
</dbReference>
<sequence length="231" mass="27389">MKTTEEWSCPDEFESDADYNINFTENTRSPRFFNHIICYQFEDEDLDNQQNVEYLSESDDHEQPLSGTRKWVRQVVQETGEHGERLLLWKRLSESDLENRISMPVIYLLYESDEFLKEEDIKALLRWKNHHDDLKGFQDVDVMLFEPCLNKSILRIRKWHYGTSLSLYEFTIVKKKWHEIAERNGFKKDDILQIWFFRSRNGNPCFALANLTSAEDNLPTTSDAASTTETS</sequence>
<reference evidence="2" key="1">
    <citation type="submission" date="2013-01" db="EMBL/GenBank/DDBJ databases">
        <title>Draft Genome Sequence of a Mulberry Tree, Morus notabilis C.K. Schneid.</title>
        <authorList>
            <person name="He N."/>
            <person name="Zhao S."/>
        </authorList>
    </citation>
    <scope>NUCLEOTIDE SEQUENCE</scope>
</reference>
<dbReference type="InterPro" id="IPR005508">
    <property type="entry name" value="At2g31720-like"/>
</dbReference>
<dbReference type="GO" id="GO:0003677">
    <property type="term" value="F:DNA binding"/>
    <property type="evidence" value="ECO:0007669"/>
    <property type="project" value="InterPro"/>
</dbReference>
<keyword evidence="2" id="KW-1185">Reference proteome</keyword>
<accession>W9SBS0</accession>
<gene>
    <name evidence="1" type="ORF">L484_020231</name>
</gene>
<evidence type="ECO:0008006" key="3">
    <source>
        <dbReference type="Google" id="ProtNLM"/>
    </source>
</evidence>
<dbReference type="PANTHER" id="PTHR31541:SF60">
    <property type="entry name" value="TF-B3 DOMAIN-CONTAINING PROTEIN"/>
    <property type="match status" value="1"/>
</dbReference>
<dbReference type="PANTHER" id="PTHR31541">
    <property type="entry name" value="B3 DOMAIN PLANT PROTEIN-RELATED"/>
    <property type="match status" value="1"/>
</dbReference>
<evidence type="ECO:0000313" key="1">
    <source>
        <dbReference type="EMBL" id="EXB97681.1"/>
    </source>
</evidence>
<proteinExistence type="predicted"/>
<protein>
    <recommendedName>
        <fullName evidence="3">B3 domain-containing protein</fullName>
    </recommendedName>
</protein>
<dbReference type="Pfam" id="PF03754">
    <property type="entry name" value="At2g31720-like"/>
    <property type="match status" value="1"/>
</dbReference>
<organism evidence="1 2">
    <name type="scientific">Morus notabilis</name>
    <dbReference type="NCBI Taxonomy" id="981085"/>
    <lineage>
        <taxon>Eukaryota</taxon>
        <taxon>Viridiplantae</taxon>
        <taxon>Streptophyta</taxon>
        <taxon>Embryophyta</taxon>
        <taxon>Tracheophyta</taxon>
        <taxon>Spermatophyta</taxon>
        <taxon>Magnoliopsida</taxon>
        <taxon>eudicotyledons</taxon>
        <taxon>Gunneridae</taxon>
        <taxon>Pentapetalae</taxon>
        <taxon>rosids</taxon>
        <taxon>fabids</taxon>
        <taxon>Rosales</taxon>
        <taxon>Moraceae</taxon>
        <taxon>Moreae</taxon>
        <taxon>Morus</taxon>
    </lineage>
</organism>